<reference evidence="3" key="4">
    <citation type="submission" date="2023-07" db="EMBL/GenBank/DDBJ databases">
        <authorList>
            <person name="Myburg A.A."/>
            <person name="Grattapaglia D."/>
            <person name="Tuskan G.A."/>
            <person name="Hellsten U."/>
            <person name="Hayes R.D."/>
            <person name="Grimwood J."/>
            <person name="Jenkins J."/>
            <person name="Lindquist E."/>
            <person name="Tice H."/>
            <person name="Bauer D."/>
            <person name="Goodstein D.M."/>
            <person name="Dubchak I."/>
            <person name="Poliakov A."/>
            <person name="Mizrachi E."/>
            <person name="Kullan A.R."/>
            <person name="Hussey S.G."/>
            <person name="Pinard D."/>
            <person name="Van D.M."/>
            <person name="Singh P."/>
            <person name="Van J.I."/>
            <person name="Silva-Junior O.B."/>
            <person name="Togawa R.C."/>
            <person name="Pappas M.R."/>
            <person name="Faria D.A."/>
            <person name="Sansaloni C.P."/>
            <person name="Petroli C.D."/>
            <person name="Yang X."/>
            <person name="Ranjan P."/>
            <person name="Tschaplinski T.J."/>
            <person name="Ye C.Y."/>
            <person name="Li T."/>
            <person name="Sterck L."/>
            <person name="Vanneste K."/>
            <person name="Murat F."/>
            <person name="Soler M."/>
            <person name="Clemente H.S."/>
            <person name="Saidi N."/>
            <person name="Cassan-Wang H."/>
            <person name="Dunand C."/>
            <person name="Hefer C.A."/>
            <person name="Bornberg-Bauer E."/>
            <person name="Kersting A.R."/>
            <person name="Vining K."/>
            <person name="Amarasinghe V."/>
            <person name="Ranik M."/>
            <person name="Naithani S."/>
            <person name="Elser J."/>
            <person name="Boyd A.E."/>
            <person name="Liston A."/>
            <person name="Spatafora J.W."/>
            <person name="Dharmwardhana P."/>
            <person name="Raja R."/>
            <person name="Sullivan C."/>
            <person name="Romanel E."/>
            <person name="Alves-Ferreira M."/>
            <person name="Kulheim C."/>
            <person name="Foley W."/>
            <person name="Carocha V."/>
            <person name="Paiva J."/>
            <person name="Kudrna D."/>
            <person name="Brommonschenkel S.H."/>
            <person name="Pasquali G."/>
            <person name="Byrne M."/>
            <person name="Rigault P."/>
            <person name="Tibbits J."/>
            <person name="Spokevicius A."/>
            <person name="Jones R.C."/>
            <person name="Steane D.A."/>
            <person name="Vaillancourt R.E."/>
            <person name="Potts B.M."/>
            <person name="Joubert F."/>
            <person name="Barry K."/>
            <person name="Pappas G.J."/>
            <person name="Strauss S.H."/>
            <person name="Jaiswal P."/>
            <person name="Grima-Pettenati J."/>
            <person name="Salse J."/>
            <person name="Van D.P."/>
            <person name="Rokhsar D.S."/>
            <person name="Schmutz J."/>
        </authorList>
    </citation>
    <scope>NUCLEOTIDE SEQUENCE</scope>
    <source>
        <tissue evidence="3">Leaf extractions</tissue>
    </source>
</reference>
<keyword evidence="2" id="KW-0812">Transmembrane</keyword>
<accession>A0A058ZRX4</accession>
<gene>
    <name evidence="4" type="ORF">EUGRSUZ_L01941</name>
</gene>
<evidence type="ECO:0000313" key="5">
    <source>
        <dbReference type="Proteomes" id="UP000030711"/>
    </source>
</evidence>
<feature type="transmembrane region" description="Helical" evidence="2">
    <location>
        <begin position="172"/>
        <end position="191"/>
    </location>
</feature>
<evidence type="ECO:0000256" key="1">
    <source>
        <dbReference type="ARBA" id="ARBA00009142"/>
    </source>
</evidence>
<dbReference type="OMA" id="DIWNDFI"/>
<feature type="transmembrane region" description="Helical" evidence="2">
    <location>
        <begin position="90"/>
        <end position="116"/>
    </location>
</feature>
<dbReference type="PANTHER" id="PTHR14255">
    <property type="entry name" value="CEREBLON"/>
    <property type="match status" value="1"/>
</dbReference>
<evidence type="ECO:0000256" key="2">
    <source>
        <dbReference type="SAM" id="Phobius"/>
    </source>
</evidence>
<dbReference type="PANTHER" id="PTHR14255:SF3">
    <property type="entry name" value="SULFITE EXPORTER TAUE_SAFE FAMILY PROTEIN 5-RELATED"/>
    <property type="match status" value="1"/>
</dbReference>
<dbReference type="GO" id="GO:0043161">
    <property type="term" value="P:proteasome-mediated ubiquitin-dependent protein catabolic process"/>
    <property type="evidence" value="ECO:0000318"/>
    <property type="project" value="GO_Central"/>
</dbReference>
<protein>
    <recommendedName>
        <fullName evidence="6">Sulfite exporter TauE/SafE family protein</fullName>
    </recommendedName>
</protein>
<keyword evidence="2" id="KW-0472">Membrane</keyword>
<proteinExistence type="inferred from homology"/>
<dbReference type="AlphaFoldDB" id="A0A058ZRX4"/>
<sequence length="362" mass="39437">MVQAGVLRFVAAAVSSAGAMGGGGLFVPILAIFAGLQLKTASTFSAFMVTGLQLKTASSFSAFMVTGVSIPNVIYYLIIKSPQFGGKCLIDYDIALLSEPCLLLGVSIGVICNVVFPEWLITMLFASEGGREIVHLEKGSVREEAFGGSEEAKVAIEPVLHDEPNCQDQFPWMKLGVLVLVWFSFFSVHIFRGNQHVQSIIPVEPCGPDYWLLSSDQIPLAVAFTSWTLIWKESIQNQVSSQQDVDDPNREGPANILIFPVTAATCSFMVFFSSTMSALQYLVLGMEHQEIALIFSFTCFVTSLLGIIVVQRAVRLYGRASLIMFSMTIVMASSTVLIAGFGAIEIWKDYISGKFMGFKPPC</sequence>
<evidence type="ECO:0008006" key="6">
    <source>
        <dbReference type="Google" id="ProtNLM"/>
    </source>
</evidence>
<feature type="transmembrane region" description="Helical" evidence="2">
    <location>
        <begin position="256"/>
        <end position="279"/>
    </location>
</feature>
<dbReference type="Gramene" id="KCW44548">
    <property type="protein sequence ID" value="KCW44548"/>
    <property type="gene ID" value="EUGRSUZ_L01941"/>
</dbReference>
<name>A0A058ZRX4_EUCGR</name>
<feature type="transmembrane region" description="Helical" evidence="2">
    <location>
        <begin position="12"/>
        <end position="36"/>
    </location>
</feature>
<feature type="transmembrane region" description="Helical" evidence="2">
    <location>
        <begin position="56"/>
        <end position="78"/>
    </location>
</feature>
<feature type="transmembrane region" description="Helical" evidence="2">
    <location>
        <begin position="291"/>
        <end position="310"/>
    </location>
</feature>
<keyword evidence="5" id="KW-1185">Reference proteome</keyword>
<reference evidence="3" key="3">
    <citation type="submission" date="2023-04" db="EMBL/GenBank/DDBJ databases">
        <title>WGS assembly of Eucalyptus grandis.</title>
        <authorList>
            <person name="Myburg A."/>
            <person name="Grattapaglia D."/>
            <person name="Tuskan G."/>
            <person name="Hellsten U."/>
            <person name="Hayes R."/>
            <person name="Grimwood J."/>
            <person name="Jenkins J."/>
            <person name="Lindquist E."/>
            <person name="Tice H."/>
            <person name="Bauer D."/>
            <person name="Goodstein D."/>
            <person name="Dubchak I."/>
            <person name="Poliakov A."/>
            <person name="Mizrachi E."/>
            <person name="Kullan A."/>
            <person name="Hussey S."/>
            <person name="Pinard D."/>
            <person name="Van D."/>
            <person name="Singh P."/>
            <person name="Van J."/>
            <person name="Silva-Junior O."/>
            <person name="Togawa R."/>
            <person name="Pappas M."/>
            <person name="Faria D."/>
            <person name="Sansaloni C."/>
            <person name="Petroli C."/>
            <person name="Yang X."/>
            <person name="Ranjan P."/>
            <person name="Tschaplinski T."/>
            <person name="Ye C."/>
            <person name="Li T."/>
            <person name="Sterck L."/>
            <person name="Vanneste K."/>
            <person name="Murat F."/>
            <person name="Soler M."/>
            <person name="Clemente H."/>
            <person name="Saidi N."/>
            <person name="Cassan-Wang H."/>
            <person name="Dunand C."/>
            <person name="Hefer C."/>
            <person name="Bornberg-Bauer E."/>
            <person name="Kersting A."/>
            <person name="Vining K."/>
            <person name="Amarasinghe V."/>
            <person name="Ranik M."/>
            <person name="Naithani S."/>
            <person name="Elser J."/>
            <person name="Boyd A."/>
            <person name="Liston A."/>
            <person name="Spatafora J."/>
            <person name="Dharmwardhana P."/>
            <person name="Raja R."/>
            <person name="Sullivan C."/>
            <person name="Romanel E."/>
            <person name="Alves-Ferreira M."/>
            <person name="Kulheim C."/>
            <person name="Foley W."/>
            <person name="Carocha V."/>
            <person name="Paiva J."/>
            <person name="Kudrna D."/>
            <person name="Brommonschenkel S."/>
            <person name="Pasquali G."/>
            <person name="Byrne M."/>
            <person name="Rigault P."/>
            <person name="Tibbits J."/>
            <person name="Spokevicius A."/>
            <person name="Jones R."/>
            <person name="Steane D."/>
            <person name="Vaillancourt R."/>
            <person name="Potts B."/>
            <person name="Joubert F."/>
            <person name="Barry K."/>
            <person name="Pappas G."/>
            <person name="Strauss S."/>
            <person name="Jaiswal P."/>
            <person name="Grima-Pettenati J."/>
            <person name="Salse J."/>
            <person name="Van D."/>
            <person name="Rokhsar D."/>
            <person name="Schmutz J."/>
        </authorList>
    </citation>
    <scope>NUCLEOTIDE SEQUENCE</scope>
    <source>
        <tissue evidence="3">Leaf extractions</tissue>
    </source>
</reference>
<organism evidence="4">
    <name type="scientific">Eucalyptus grandis</name>
    <name type="common">Flooded gum</name>
    <dbReference type="NCBI Taxonomy" id="71139"/>
    <lineage>
        <taxon>Eukaryota</taxon>
        <taxon>Viridiplantae</taxon>
        <taxon>Streptophyta</taxon>
        <taxon>Embryophyta</taxon>
        <taxon>Tracheophyta</taxon>
        <taxon>Spermatophyta</taxon>
        <taxon>Magnoliopsida</taxon>
        <taxon>eudicotyledons</taxon>
        <taxon>Gunneridae</taxon>
        <taxon>Pentapetalae</taxon>
        <taxon>rosids</taxon>
        <taxon>malvids</taxon>
        <taxon>Myrtales</taxon>
        <taxon>Myrtaceae</taxon>
        <taxon>Myrtoideae</taxon>
        <taxon>Eucalypteae</taxon>
        <taxon>Eucalyptus</taxon>
    </lineage>
</organism>
<dbReference type="GO" id="GO:0031464">
    <property type="term" value="C:Cul4A-RING E3 ubiquitin ligase complex"/>
    <property type="evidence" value="ECO:0000318"/>
    <property type="project" value="GO_Central"/>
</dbReference>
<evidence type="ECO:0000313" key="3">
    <source>
        <dbReference type="EMBL" id="KAK2632144.1"/>
    </source>
</evidence>
<dbReference type="Proteomes" id="UP000030711">
    <property type="component" value="Unassembled WGS sequence"/>
</dbReference>
<keyword evidence="2" id="KW-1133">Transmembrane helix</keyword>
<reference evidence="3" key="2">
    <citation type="journal article" date="2014" name="Nature">
        <title>The genome of Eucalyptus grandis.</title>
        <authorList>
            <person name="Myburg A.A."/>
            <person name="Grattapaglia D."/>
            <person name="Tuskan G.A."/>
            <person name="Hellsten U."/>
            <person name="Hayes R.D."/>
            <person name="Grimwood J."/>
            <person name="Jenkins J."/>
            <person name="Lindquist E."/>
            <person name="Tice H."/>
            <person name="Bauer D."/>
            <person name="Goodstein D.M."/>
            <person name="Dubchak I."/>
            <person name="Poliakov A."/>
            <person name="Mizrachi E."/>
            <person name="Kullan A.R."/>
            <person name="Hussey S.G."/>
            <person name="Pinard D."/>
            <person name="van der Merwe K."/>
            <person name="Singh P."/>
            <person name="van Jaarsveld I."/>
            <person name="Silva-Junior O.B."/>
            <person name="Togawa R.C."/>
            <person name="Pappas M.R."/>
            <person name="Faria D.A."/>
            <person name="Sansaloni C.P."/>
            <person name="Petroli C.D."/>
            <person name="Yang X."/>
            <person name="Ranjan P."/>
            <person name="Tschaplinski T.J."/>
            <person name="Ye C.Y."/>
            <person name="Li T."/>
            <person name="Sterck L."/>
            <person name="Vanneste K."/>
            <person name="Murat F."/>
            <person name="Soler M."/>
            <person name="Clemente H.S."/>
            <person name="Saidi N."/>
            <person name="Cassan-Wang H."/>
            <person name="Dunand C."/>
            <person name="Hefer C.A."/>
            <person name="Bornberg-Bauer E."/>
            <person name="Kersting A.R."/>
            <person name="Vining K."/>
            <person name="Amarasinghe V."/>
            <person name="Ranik M."/>
            <person name="Naithani S."/>
            <person name="Elser J."/>
            <person name="Boyd A.E."/>
            <person name="Liston A."/>
            <person name="Spatafora J.W."/>
            <person name="Dharmwardhana P."/>
            <person name="Raja R."/>
            <person name="Sullivan C."/>
            <person name="Romanel E."/>
            <person name="Alves-Ferreira M."/>
            <person name="Kulheim C."/>
            <person name="Foley W."/>
            <person name="Carocha V."/>
            <person name="Paiva J."/>
            <person name="Kudrna D."/>
            <person name="Brommonschenkel S.H."/>
            <person name="Pasquali G."/>
            <person name="Byrne M."/>
            <person name="Rigault P."/>
            <person name="Tibbits J."/>
            <person name="Spokevicius A."/>
            <person name="Jones R.C."/>
            <person name="Steane D.A."/>
            <person name="Vaillancourt R.E."/>
            <person name="Potts B.M."/>
            <person name="Joubert F."/>
            <person name="Barry K."/>
            <person name="Pappas G.J."/>
            <person name="Strauss S.H."/>
            <person name="Jaiswal P."/>
            <person name="Grima-Pettenati J."/>
            <person name="Salse J."/>
            <person name="Van de Peer Y."/>
            <person name="Rokhsar D.S."/>
            <person name="Schmutz J."/>
        </authorList>
    </citation>
    <scope>NUCLEOTIDE SEQUENCE</scope>
    <source>
        <tissue evidence="3">Leaf extractions</tissue>
    </source>
</reference>
<dbReference type="InParanoid" id="A0A058ZRX4"/>
<comment type="similarity">
    <text evidence="1">Belongs to the 4-toluene sulfonate uptake permease (TSUP) (TC 2.A.102) family.</text>
</comment>
<dbReference type="EMBL" id="KK199222">
    <property type="protein sequence ID" value="KCW44548.1"/>
    <property type="molecule type" value="Genomic_DNA"/>
</dbReference>
<feature type="transmembrane region" description="Helical" evidence="2">
    <location>
        <begin position="322"/>
        <end position="344"/>
    </location>
</feature>
<dbReference type="STRING" id="71139.A0A058ZRX4"/>
<evidence type="ECO:0000313" key="4">
    <source>
        <dbReference type="EMBL" id="KCW44548.1"/>
    </source>
</evidence>
<reference evidence="4" key="1">
    <citation type="submission" date="2013-07" db="EMBL/GenBank/DDBJ databases">
        <title>The genome of Eucalyptus grandis.</title>
        <authorList>
            <person name="Schmutz J."/>
            <person name="Hayes R."/>
            <person name="Myburg A."/>
            <person name="Tuskan G."/>
            <person name="Grattapaglia D."/>
            <person name="Rokhsar D.S."/>
        </authorList>
    </citation>
    <scope>NUCLEOTIDE SEQUENCE</scope>
    <source>
        <tissue evidence="4">Leaf extractions</tissue>
    </source>
</reference>
<dbReference type="EMBL" id="MU848706">
    <property type="protein sequence ID" value="KAK2632144.1"/>
    <property type="molecule type" value="Genomic_DNA"/>
</dbReference>